<keyword evidence="4" id="KW-0472">Membrane</keyword>
<evidence type="ECO:0000313" key="7">
    <source>
        <dbReference type="EMBL" id="CEM25460.1"/>
    </source>
</evidence>
<dbReference type="InterPro" id="IPR051063">
    <property type="entry name" value="PDI"/>
</dbReference>
<dbReference type="STRING" id="1169540.A0A0G4G9A7"/>
<dbReference type="GO" id="GO:0006457">
    <property type="term" value="P:protein folding"/>
    <property type="evidence" value="ECO:0007669"/>
    <property type="project" value="TreeGrafter"/>
</dbReference>
<dbReference type="PANTHER" id="PTHR45672:SF3">
    <property type="entry name" value="THIOREDOXIN DOMAIN-CONTAINING PROTEIN 5"/>
    <property type="match status" value="1"/>
</dbReference>
<dbReference type="GO" id="GO:0005783">
    <property type="term" value="C:endoplasmic reticulum"/>
    <property type="evidence" value="ECO:0007669"/>
    <property type="project" value="TreeGrafter"/>
</dbReference>
<dbReference type="Gene3D" id="3.40.30.10">
    <property type="entry name" value="Glutaredoxin"/>
    <property type="match status" value="1"/>
</dbReference>
<dbReference type="PROSITE" id="PS51352">
    <property type="entry name" value="THIOREDOXIN_2"/>
    <property type="match status" value="1"/>
</dbReference>
<feature type="domain" description="Thioredoxin" evidence="6">
    <location>
        <begin position="25"/>
        <end position="143"/>
    </location>
</feature>
<protein>
    <recommendedName>
        <fullName evidence="6">Thioredoxin domain-containing protein</fullName>
    </recommendedName>
</protein>
<dbReference type="InterPro" id="IPR013766">
    <property type="entry name" value="Thioredoxin_domain"/>
</dbReference>
<feature type="transmembrane region" description="Helical" evidence="4">
    <location>
        <begin position="191"/>
        <end position="212"/>
    </location>
</feature>
<dbReference type="InParanoid" id="A0A0G4G9A7"/>
<feature type="region of interest" description="Disordered" evidence="3">
    <location>
        <begin position="232"/>
        <end position="309"/>
    </location>
</feature>
<comment type="similarity">
    <text evidence="1">Belongs to the protein disulfide isomerase family.</text>
</comment>
<dbReference type="GO" id="GO:0003756">
    <property type="term" value="F:protein disulfide isomerase activity"/>
    <property type="evidence" value="ECO:0007669"/>
    <property type="project" value="TreeGrafter"/>
</dbReference>
<evidence type="ECO:0000256" key="5">
    <source>
        <dbReference type="SAM" id="SignalP"/>
    </source>
</evidence>
<feature type="signal peptide" evidence="5">
    <location>
        <begin position="1"/>
        <end position="35"/>
    </location>
</feature>
<feature type="compositionally biased region" description="Gly residues" evidence="3">
    <location>
        <begin position="284"/>
        <end position="301"/>
    </location>
</feature>
<dbReference type="VEuPathDB" id="CryptoDB:Vbra_1413"/>
<keyword evidence="4" id="KW-0812">Transmembrane</keyword>
<dbReference type="Pfam" id="PF00085">
    <property type="entry name" value="Thioredoxin"/>
    <property type="match status" value="1"/>
</dbReference>
<gene>
    <name evidence="7" type="ORF">Vbra_1413</name>
</gene>
<name>A0A0G4G9A7_VITBC</name>
<keyword evidence="4" id="KW-1133">Transmembrane helix</keyword>
<keyword evidence="2 5" id="KW-0732">Signal</keyword>
<evidence type="ECO:0000256" key="4">
    <source>
        <dbReference type="SAM" id="Phobius"/>
    </source>
</evidence>
<dbReference type="EMBL" id="CDMY01000602">
    <property type="protein sequence ID" value="CEM25460.1"/>
    <property type="molecule type" value="Genomic_DNA"/>
</dbReference>
<feature type="compositionally biased region" description="Low complexity" evidence="3">
    <location>
        <begin position="260"/>
        <end position="271"/>
    </location>
</feature>
<evidence type="ECO:0000256" key="2">
    <source>
        <dbReference type="ARBA" id="ARBA00022729"/>
    </source>
</evidence>
<organism evidence="7 8">
    <name type="scientific">Vitrella brassicaformis (strain CCMP3155)</name>
    <dbReference type="NCBI Taxonomy" id="1169540"/>
    <lineage>
        <taxon>Eukaryota</taxon>
        <taxon>Sar</taxon>
        <taxon>Alveolata</taxon>
        <taxon>Colpodellida</taxon>
        <taxon>Vitrellaceae</taxon>
        <taxon>Vitrella</taxon>
    </lineage>
</organism>
<dbReference type="OrthoDB" id="72053at2759"/>
<dbReference type="CDD" id="cd02961">
    <property type="entry name" value="PDI_a_family"/>
    <property type="match status" value="1"/>
</dbReference>
<evidence type="ECO:0000256" key="1">
    <source>
        <dbReference type="ARBA" id="ARBA00006347"/>
    </source>
</evidence>
<reference evidence="7 8" key="1">
    <citation type="submission" date="2014-11" db="EMBL/GenBank/DDBJ databases">
        <authorList>
            <person name="Zhu J."/>
            <person name="Qi W."/>
            <person name="Song R."/>
        </authorList>
    </citation>
    <scope>NUCLEOTIDE SEQUENCE [LARGE SCALE GENOMIC DNA]</scope>
</reference>
<dbReference type="SUPFAM" id="SSF52833">
    <property type="entry name" value="Thioredoxin-like"/>
    <property type="match status" value="1"/>
</dbReference>
<feature type="chain" id="PRO_5005189685" description="Thioredoxin domain-containing protein" evidence="5">
    <location>
        <begin position="36"/>
        <end position="309"/>
    </location>
</feature>
<accession>A0A0G4G9A7</accession>
<keyword evidence="8" id="KW-1185">Reference proteome</keyword>
<evidence type="ECO:0000259" key="6">
    <source>
        <dbReference type="PROSITE" id="PS51352"/>
    </source>
</evidence>
<proteinExistence type="inferred from homology"/>
<dbReference type="Proteomes" id="UP000041254">
    <property type="component" value="Unassembled WGS sequence"/>
</dbReference>
<sequence length="309" mass="33928">MTPFHRSFGFLGLAASSAVLLLLLLCLGWCEVAVAVRRTVVLNKYNMEQHLKNKPYFVKFFAPWCSHCQKLAPIWDQLAEEVHRERLDFSVGEVDCDKYREICEDYHVEGYPTLILAVDGDRYVYDEEREATALKKWAVATLKRHRQKVMARAYDDAKRADKQRREAAAKETAQLGAAKTFYEASIRALTVYLHVLLAVVLIVVGMSLWIVVSEIIEHRKNAAWYSEIKVRPAGTSLSPPPTADDARLPTTAGPANVPVTTISSSTQQSDSHATGGVVRERGHGAGGQGGGSDPGGAGGGTRSSSTAER</sequence>
<dbReference type="InterPro" id="IPR036249">
    <property type="entry name" value="Thioredoxin-like_sf"/>
</dbReference>
<evidence type="ECO:0000256" key="3">
    <source>
        <dbReference type="SAM" id="MobiDB-lite"/>
    </source>
</evidence>
<dbReference type="AlphaFoldDB" id="A0A0G4G9A7"/>
<evidence type="ECO:0000313" key="8">
    <source>
        <dbReference type="Proteomes" id="UP000041254"/>
    </source>
</evidence>
<dbReference type="PANTHER" id="PTHR45672">
    <property type="entry name" value="PROTEIN DISULFIDE-ISOMERASE C17H9.14C-RELATED"/>
    <property type="match status" value="1"/>
</dbReference>